<dbReference type="EMBL" id="BAZW01000003">
    <property type="protein sequence ID" value="GAO28448.1"/>
    <property type="molecule type" value="Genomic_DNA"/>
</dbReference>
<gene>
    <name evidence="1" type="ORF">JCM15548_1545</name>
</gene>
<organism evidence="1 2">
    <name type="scientific">Geofilum rubicundum JCM 15548</name>
    <dbReference type="NCBI Taxonomy" id="1236989"/>
    <lineage>
        <taxon>Bacteria</taxon>
        <taxon>Pseudomonadati</taxon>
        <taxon>Bacteroidota</taxon>
        <taxon>Bacteroidia</taxon>
        <taxon>Marinilabiliales</taxon>
        <taxon>Marinilabiliaceae</taxon>
        <taxon>Geofilum</taxon>
    </lineage>
</organism>
<evidence type="ECO:0000313" key="2">
    <source>
        <dbReference type="Proteomes" id="UP000032900"/>
    </source>
</evidence>
<dbReference type="Proteomes" id="UP000032900">
    <property type="component" value="Unassembled WGS sequence"/>
</dbReference>
<evidence type="ECO:0000313" key="1">
    <source>
        <dbReference type="EMBL" id="GAO28448.1"/>
    </source>
</evidence>
<reference evidence="1 2" key="1">
    <citation type="journal article" date="2015" name="Microbes Environ.">
        <title>Distribution and evolution of nitrogen fixation genes in the phylum bacteroidetes.</title>
        <authorList>
            <person name="Inoue J."/>
            <person name="Oshima K."/>
            <person name="Suda W."/>
            <person name="Sakamoto M."/>
            <person name="Iino T."/>
            <person name="Noda S."/>
            <person name="Hongoh Y."/>
            <person name="Hattori M."/>
            <person name="Ohkuma M."/>
        </authorList>
    </citation>
    <scope>NUCLEOTIDE SEQUENCE [LARGE SCALE GENOMIC DNA]</scope>
    <source>
        <strain evidence="1">JCM 15548</strain>
    </source>
</reference>
<dbReference type="AlphaFoldDB" id="A0A0E9LT37"/>
<keyword evidence="2" id="KW-1185">Reference proteome</keyword>
<protein>
    <submittedName>
        <fullName evidence="1">Uncharacterized protein</fullName>
    </submittedName>
</protein>
<name>A0A0E9LT37_9BACT</name>
<proteinExistence type="predicted"/>
<comment type="caution">
    <text evidence="1">The sequence shown here is derived from an EMBL/GenBank/DDBJ whole genome shotgun (WGS) entry which is preliminary data.</text>
</comment>
<dbReference type="RefSeq" id="WP_157482337.1">
    <property type="nucleotide sequence ID" value="NZ_BAZW01000003.1"/>
</dbReference>
<accession>A0A0E9LT37</accession>
<sequence length="57" mass="6429">MNNNKDLKIKHLVNQPFELTNWMSLLASGQVVSYKKGDVISKAATPISHALYLEEGW</sequence>